<dbReference type="Gene3D" id="1.20.1080.10">
    <property type="entry name" value="Glycerol uptake facilitator protein"/>
    <property type="match status" value="1"/>
</dbReference>
<evidence type="ECO:0000256" key="1">
    <source>
        <dbReference type="ARBA" id="ARBA00004141"/>
    </source>
</evidence>
<reference evidence="7" key="1">
    <citation type="journal article" date="2020" name="Stud. Mycol.">
        <title>101 Dothideomycetes genomes: A test case for predicting lifestyles and emergence of pathogens.</title>
        <authorList>
            <person name="Haridas S."/>
            <person name="Albert R."/>
            <person name="Binder M."/>
            <person name="Bloem J."/>
            <person name="LaButti K."/>
            <person name="Salamov A."/>
            <person name="Andreopoulos B."/>
            <person name="Baker S."/>
            <person name="Barry K."/>
            <person name="Bills G."/>
            <person name="Bluhm B."/>
            <person name="Cannon C."/>
            <person name="Castanera R."/>
            <person name="Culley D."/>
            <person name="Daum C."/>
            <person name="Ezra D."/>
            <person name="Gonzalez J."/>
            <person name="Henrissat B."/>
            <person name="Kuo A."/>
            <person name="Liang C."/>
            <person name="Lipzen A."/>
            <person name="Lutzoni F."/>
            <person name="Magnuson J."/>
            <person name="Mondo S."/>
            <person name="Nolan M."/>
            <person name="Ohm R."/>
            <person name="Pangilinan J."/>
            <person name="Park H.-J."/>
            <person name="Ramirez L."/>
            <person name="Alfaro M."/>
            <person name="Sun H."/>
            <person name="Tritt A."/>
            <person name="Yoshinaga Y."/>
            <person name="Zwiers L.-H."/>
            <person name="Turgeon B."/>
            <person name="Goodwin S."/>
            <person name="Spatafora J."/>
            <person name="Crous P."/>
            <person name="Grigoriev I."/>
        </authorList>
    </citation>
    <scope>NUCLEOTIDE SEQUENCE [LARGE SCALE GENOMIC DNA]</scope>
    <source>
        <strain evidence="7">CBS 304.66</strain>
    </source>
</reference>
<evidence type="ECO:0000313" key="7">
    <source>
        <dbReference type="Proteomes" id="UP000800093"/>
    </source>
</evidence>
<organism evidence="6 7">
    <name type="scientific">Lojkania enalia</name>
    <dbReference type="NCBI Taxonomy" id="147567"/>
    <lineage>
        <taxon>Eukaryota</taxon>
        <taxon>Fungi</taxon>
        <taxon>Dikarya</taxon>
        <taxon>Ascomycota</taxon>
        <taxon>Pezizomycotina</taxon>
        <taxon>Dothideomycetes</taxon>
        <taxon>Pleosporomycetidae</taxon>
        <taxon>Pleosporales</taxon>
        <taxon>Pleosporales incertae sedis</taxon>
        <taxon>Lojkania</taxon>
    </lineage>
</organism>
<dbReference type="GO" id="GO:0016020">
    <property type="term" value="C:membrane"/>
    <property type="evidence" value="ECO:0007669"/>
    <property type="project" value="UniProtKB-SubCell"/>
</dbReference>
<keyword evidence="2" id="KW-0812">Transmembrane</keyword>
<feature type="compositionally biased region" description="Polar residues" evidence="5">
    <location>
        <begin position="66"/>
        <end position="80"/>
    </location>
</feature>
<comment type="subcellular location">
    <subcellularLocation>
        <location evidence="1">Membrane</location>
        <topology evidence="1">Multi-pass membrane protein</topology>
    </subcellularLocation>
</comment>
<evidence type="ECO:0000256" key="2">
    <source>
        <dbReference type="ARBA" id="ARBA00022692"/>
    </source>
</evidence>
<evidence type="ECO:0000313" key="6">
    <source>
        <dbReference type="EMBL" id="KAF2264511.1"/>
    </source>
</evidence>
<accession>A0A9P4K9C6</accession>
<keyword evidence="4" id="KW-0472">Membrane</keyword>
<dbReference type="SUPFAM" id="SSF81338">
    <property type="entry name" value="Aquaporin-like"/>
    <property type="match status" value="1"/>
</dbReference>
<dbReference type="InterPro" id="IPR023271">
    <property type="entry name" value="Aquaporin-like"/>
</dbReference>
<feature type="region of interest" description="Disordered" evidence="5">
    <location>
        <begin position="55"/>
        <end position="90"/>
    </location>
</feature>
<protein>
    <submittedName>
        <fullName evidence="6">Uncharacterized protein</fullName>
    </submittedName>
</protein>
<dbReference type="EMBL" id="ML986615">
    <property type="protein sequence ID" value="KAF2264511.1"/>
    <property type="molecule type" value="Genomic_DNA"/>
</dbReference>
<keyword evidence="7" id="KW-1185">Reference proteome</keyword>
<evidence type="ECO:0000256" key="5">
    <source>
        <dbReference type="SAM" id="MobiDB-lite"/>
    </source>
</evidence>
<evidence type="ECO:0000256" key="4">
    <source>
        <dbReference type="ARBA" id="ARBA00023136"/>
    </source>
</evidence>
<keyword evidence="3" id="KW-1133">Transmembrane helix</keyword>
<dbReference type="Proteomes" id="UP000800093">
    <property type="component" value="Unassembled WGS sequence"/>
</dbReference>
<evidence type="ECO:0000256" key="3">
    <source>
        <dbReference type="ARBA" id="ARBA00022989"/>
    </source>
</evidence>
<proteinExistence type="predicted"/>
<name>A0A9P4K9C6_9PLEO</name>
<gene>
    <name evidence="6" type="ORF">CC78DRAFT_580293</name>
</gene>
<comment type="caution">
    <text evidence="6">The sequence shown here is derived from an EMBL/GenBank/DDBJ whole genome shotgun (WGS) entry which is preliminary data.</text>
</comment>
<dbReference type="AlphaFoldDB" id="A0A9P4K9C6"/>
<sequence>MSPGGELLNEDDQQAEIQPERGNLTIDNQYFALNPWYNRRPEHPIFDLAKPLPRPVSLEDKDPANAETNDSTIENRTNTTRRLKEESRGRGVNSMLPILDEDLYPNHHAEEQEDGQDFQVLLNEDHPLAPLVYFETVVNVQRIGVRRLNTNEAGRVLQDRGIYEHGFRYKRYRTRSEGGTFGLQDGLPLQEPNTKTSNRHDIGMNVLILGPVVYLLEITPSYNTEPSMSPAWDFSSRLVTLFAGYGTQTFISGWWKNGPCSGCTLRSMVGCILYDPLVFTGAKSPINYRWPGPGEIWWRTENGANEAERKIEQRLEEV</sequence>
<dbReference type="OrthoDB" id="3222at2759"/>